<dbReference type="SUPFAM" id="SSF46785">
    <property type="entry name" value="Winged helix' DNA-binding domain"/>
    <property type="match status" value="2"/>
</dbReference>
<dbReference type="GO" id="GO:0051301">
    <property type="term" value="P:cell division"/>
    <property type="evidence" value="ECO:0007669"/>
    <property type="project" value="UniProtKB-KW"/>
</dbReference>
<dbReference type="AlphaFoldDB" id="D2EEF5"/>
<evidence type="ECO:0000256" key="2">
    <source>
        <dbReference type="ARBA" id="ARBA00022618"/>
    </source>
</evidence>
<dbReference type="Pfam" id="PF04079">
    <property type="entry name" value="SMC_ScpB"/>
    <property type="match status" value="1"/>
</dbReference>
<evidence type="ECO:0000313" key="5">
    <source>
        <dbReference type="EMBL" id="EEZ93173.1"/>
    </source>
</evidence>
<sequence length="177" mass="20425">MVKITEYVEALIFSFGDGISLEEIVKRTKSDPIIIKKAVNDLNKSYEARNSAFYILTEGNLYRMRLRSDLLHLVQDNLRTDMSKGVLMTLSLIVLNGKIPQSELVKKRGSISYQHVKELQSRGLVSAAIEDGKKIIRITPLFYDYFDVDKKEFKEIKETIQEEVKKEDDKTIEYKGN</sequence>
<name>D2EEF5_PARA4</name>
<dbReference type="Proteomes" id="UP000009375">
    <property type="component" value="Unassembled WGS sequence"/>
</dbReference>
<dbReference type="PANTHER" id="PTHR34298:SF2">
    <property type="entry name" value="SEGREGATION AND CONDENSATION PROTEIN B"/>
    <property type="match status" value="1"/>
</dbReference>
<reference evidence="5 6" key="1">
    <citation type="journal article" date="2010" name="Proc. Natl. Acad. Sci. U.S.A.">
        <title>Enigmatic, ultrasmall, uncultivated Archaea.</title>
        <authorList>
            <person name="Baker B.J."/>
            <person name="Comolli L.R."/>
            <person name="Dick G.J."/>
            <person name="Hauser L.J."/>
            <person name="Hyatt D."/>
            <person name="Dill B.D."/>
            <person name="Land M.L."/>
            <person name="Verberkmoes N.C."/>
            <person name="Hettich R.L."/>
            <person name="Banfield J.F."/>
        </authorList>
    </citation>
    <scope>NUCLEOTIDE SEQUENCE [LARGE SCALE GENOMIC DNA]</scope>
</reference>
<organism evidence="5 6">
    <name type="scientific">Candidatus Parvarchaeum acidiphilum ARMAN-4</name>
    <dbReference type="NCBI Taxonomy" id="662760"/>
    <lineage>
        <taxon>Archaea</taxon>
        <taxon>Candidatus Parvarchaeota</taxon>
        <taxon>Candidatus Parvarchaeum</taxon>
    </lineage>
</organism>
<evidence type="ECO:0000256" key="3">
    <source>
        <dbReference type="ARBA" id="ARBA00022829"/>
    </source>
</evidence>
<evidence type="ECO:0000313" key="6">
    <source>
        <dbReference type="Proteomes" id="UP000009375"/>
    </source>
</evidence>
<keyword evidence="1" id="KW-0963">Cytoplasm</keyword>
<evidence type="ECO:0000256" key="1">
    <source>
        <dbReference type="ARBA" id="ARBA00022490"/>
    </source>
</evidence>
<accession>D2EEF5</accession>
<protein>
    <submittedName>
        <fullName evidence="5">Segregation and condensation protein B</fullName>
    </submittedName>
</protein>
<dbReference type="GO" id="GO:0051304">
    <property type="term" value="P:chromosome separation"/>
    <property type="evidence" value="ECO:0007669"/>
    <property type="project" value="InterPro"/>
</dbReference>
<keyword evidence="3" id="KW-0159">Chromosome partition</keyword>
<gene>
    <name evidence="5" type="ORF">BJBARM4_0095</name>
</gene>
<dbReference type="PANTHER" id="PTHR34298">
    <property type="entry name" value="SEGREGATION AND CONDENSATION PROTEIN B"/>
    <property type="match status" value="1"/>
</dbReference>
<keyword evidence="4" id="KW-0131">Cell cycle</keyword>
<dbReference type="Gene3D" id="1.10.10.10">
    <property type="entry name" value="Winged helix-like DNA-binding domain superfamily/Winged helix DNA-binding domain"/>
    <property type="match status" value="2"/>
</dbReference>
<dbReference type="InterPro" id="IPR005234">
    <property type="entry name" value="ScpB_csome_segregation"/>
</dbReference>
<dbReference type="EMBL" id="GG730040">
    <property type="protein sequence ID" value="EEZ93173.1"/>
    <property type="molecule type" value="Genomic_DNA"/>
</dbReference>
<evidence type="ECO:0000256" key="4">
    <source>
        <dbReference type="ARBA" id="ARBA00023306"/>
    </source>
</evidence>
<keyword evidence="2" id="KW-0132">Cell division</keyword>
<dbReference type="InterPro" id="IPR036390">
    <property type="entry name" value="WH_DNA-bd_sf"/>
</dbReference>
<dbReference type="InterPro" id="IPR036388">
    <property type="entry name" value="WH-like_DNA-bd_sf"/>
</dbReference>
<proteinExistence type="predicted"/>